<organism evidence="3 4">
    <name type="scientific">Paraphotobacterium marinum</name>
    <dbReference type="NCBI Taxonomy" id="1755811"/>
    <lineage>
        <taxon>Bacteria</taxon>
        <taxon>Pseudomonadati</taxon>
        <taxon>Pseudomonadota</taxon>
        <taxon>Gammaproteobacteria</taxon>
        <taxon>Vibrionales</taxon>
        <taxon>Vibrionaceae</taxon>
        <taxon>Paraphotobacterium</taxon>
    </lineage>
</organism>
<dbReference type="AlphaFoldDB" id="A0A220VH49"/>
<evidence type="ECO:0000313" key="4">
    <source>
        <dbReference type="Proteomes" id="UP000242175"/>
    </source>
</evidence>
<dbReference type="PANTHER" id="PTHR30041:SF4">
    <property type="entry name" value="ARSENATE REDUCTASE"/>
    <property type="match status" value="1"/>
</dbReference>
<dbReference type="Proteomes" id="UP000242175">
    <property type="component" value="Chromosome small"/>
</dbReference>
<sequence length="122" mass="14213">MTDKKLNHSIKIYFNPECSKCQKLLAIIDKKNINYTLVDYLKKPLTIAELKVILNKMNLKAHHIIKENCKEFESLGIANKNYSDEGLIELISKYPNLMNRPIIETDDFAFLCRPPEKVNLFL</sequence>
<evidence type="ECO:0000256" key="1">
    <source>
        <dbReference type="ARBA" id="ARBA00007198"/>
    </source>
</evidence>
<evidence type="ECO:0000313" key="3">
    <source>
        <dbReference type="EMBL" id="ASK79695.1"/>
    </source>
</evidence>
<dbReference type="EMBL" id="CP022356">
    <property type="protein sequence ID" value="ASK79695.1"/>
    <property type="molecule type" value="Genomic_DNA"/>
</dbReference>
<keyword evidence="4" id="KW-1185">Reference proteome</keyword>
<evidence type="ECO:0000256" key="2">
    <source>
        <dbReference type="PROSITE-ProRule" id="PRU01282"/>
    </source>
</evidence>
<dbReference type="PANTHER" id="PTHR30041">
    <property type="entry name" value="ARSENATE REDUCTASE"/>
    <property type="match status" value="1"/>
</dbReference>
<reference evidence="3 4" key="1">
    <citation type="journal article" date="2016" name="Int. J. Syst. Evol. Microbiol.">
        <title>Paraphotobacterium marinum gen. nov., sp. nov., a member of the family Vibrionaceae, isolated from surface seawater.</title>
        <authorList>
            <person name="Huang Z."/>
            <person name="Dong C."/>
            <person name="Shao Z."/>
        </authorList>
    </citation>
    <scope>NUCLEOTIDE SEQUENCE [LARGE SCALE GENOMIC DNA]</scope>
    <source>
        <strain evidence="3 4">NSCS20N07D</strain>
    </source>
</reference>
<proteinExistence type="inferred from homology"/>
<comment type="similarity">
    <text evidence="1 2">Belongs to the ArsC family.</text>
</comment>
<dbReference type="Gene3D" id="3.40.30.10">
    <property type="entry name" value="Glutaredoxin"/>
    <property type="match status" value="1"/>
</dbReference>
<dbReference type="Pfam" id="PF03960">
    <property type="entry name" value="ArsC"/>
    <property type="match status" value="1"/>
</dbReference>
<dbReference type="KEGG" id="pmai:CF386_11655"/>
<protein>
    <submittedName>
        <fullName evidence="3">Arsenate reductase (Glutaredoxin)</fullName>
    </submittedName>
</protein>
<accession>A0A220VH49</accession>
<gene>
    <name evidence="3" type="ORF">CF386_11655</name>
</gene>
<dbReference type="PROSITE" id="PS51353">
    <property type="entry name" value="ARSC"/>
    <property type="match status" value="1"/>
</dbReference>
<dbReference type="OrthoDB" id="9790554at2"/>
<dbReference type="RefSeq" id="WP_089074603.1">
    <property type="nucleotide sequence ID" value="NZ_CBCSAM010000003.1"/>
</dbReference>
<dbReference type="InterPro" id="IPR006660">
    <property type="entry name" value="Arsenate_reductase-like"/>
</dbReference>
<dbReference type="InterPro" id="IPR036249">
    <property type="entry name" value="Thioredoxin-like_sf"/>
</dbReference>
<dbReference type="SUPFAM" id="SSF52833">
    <property type="entry name" value="Thioredoxin-like"/>
    <property type="match status" value="1"/>
</dbReference>
<name>A0A220VH49_9GAMM</name>